<proteinExistence type="predicted"/>
<dbReference type="Proteomes" id="UP001063698">
    <property type="component" value="Chromosome"/>
</dbReference>
<name>A0A977K971_9CREN</name>
<protein>
    <submittedName>
        <fullName evidence="1">Uncharacterized protein</fullName>
    </submittedName>
</protein>
<keyword evidence="2" id="KW-1185">Reference proteome</keyword>
<gene>
    <name evidence="1" type="ORF">IPA_01900</name>
</gene>
<dbReference type="Gene3D" id="3.30.2310.20">
    <property type="entry name" value="RelE-like"/>
    <property type="match status" value="1"/>
</dbReference>
<evidence type="ECO:0000313" key="2">
    <source>
        <dbReference type="Proteomes" id="UP001063698"/>
    </source>
</evidence>
<dbReference type="AlphaFoldDB" id="A0A977K971"/>
<organism evidence="1 2">
    <name type="scientific">Ignicoccus pacificus DSM 13166</name>
    <dbReference type="NCBI Taxonomy" id="940294"/>
    <lineage>
        <taxon>Archaea</taxon>
        <taxon>Thermoproteota</taxon>
        <taxon>Thermoprotei</taxon>
        <taxon>Desulfurococcales</taxon>
        <taxon>Desulfurococcaceae</taxon>
        <taxon>Ignicoccus</taxon>
    </lineage>
</organism>
<dbReference type="InterPro" id="IPR035093">
    <property type="entry name" value="RelE/ParE_toxin_dom_sf"/>
</dbReference>
<dbReference type="KEGG" id="ipc:IPA_01900"/>
<evidence type="ECO:0000313" key="1">
    <source>
        <dbReference type="EMBL" id="UXD21261.1"/>
    </source>
</evidence>
<sequence length="50" mass="6156">MSSVTLTRKALKELEDFPFVRLDIKRLAGKRNHYRLRVELIRVLFYYERD</sequence>
<reference evidence="1" key="1">
    <citation type="submission" date="2013-11" db="EMBL/GenBank/DDBJ databases">
        <title>Comparative genomics of Ignicoccus.</title>
        <authorList>
            <person name="Podar M."/>
        </authorList>
    </citation>
    <scope>NUCLEOTIDE SEQUENCE</scope>
    <source>
        <strain evidence="1">DSM 13166</strain>
    </source>
</reference>
<dbReference type="EMBL" id="CP006868">
    <property type="protein sequence ID" value="UXD21261.1"/>
    <property type="molecule type" value="Genomic_DNA"/>
</dbReference>
<accession>A0A977K971</accession>